<gene>
    <name evidence="2" type="ORF">FF38_09893</name>
</gene>
<dbReference type="Proteomes" id="UP000037069">
    <property type="component" value="Unassembled WGS sequence"/>
</dbReference>
<organism evidence="2 3">
    <name type="scientific">Lucilia cuprina</name>
    <name type="common">Green bottle fly</name>
    <name type="synonym">Australian sheep blowfly</name>
    <dbReference type="NCBI Taxonomy" id="7375"/>
    <lineage>
        <taxon>Eukaryota</taxon>
        <taxon>Metazoa</taxon>
        <taxon>Ecdysozoa</taxon>
        <taxon>Arthropoda</taxon>
        <taxon>Hexapoda</taxon>
        <taxon>Insecta</taxon>
        <taxon>Pterygota</taxon>
        <taxon>Neoptera</taxon>
        <taxon>Endopterygota</taxon>
        <taxon>Diptera</taxon>
        <taxon>Brachycera</taxon>
        <taxon>Muscomorpha</taxon>
        <taxon>Oestroidea</taxon>
        <taxon>Calliphoridae</taxon>
        <taxon>Luciliinae</taxon>
        <taxon>Lucilia</taxon>
    </lineage>
</organism>
<reference evidence="2 3" key="1">
    <citation type="journal article" date="2015" name="Nat. Commun.">
        <title>Lucilia cuprina genome unlocks parasitic fly biology to underpin future interventions.</title>
        <authorList>
            <person name="Anstead C.A."/>
            <person name="Korhonen P.K."/>
            <person name="Young N.D."/>
            <person name="Hall R.S."/>
            <person name="Jex A.R."/>
            <person name="Murali S.C."/>
            <person name="Hughes D.S."/>
            <person name="Lee S.F."/>
            <person name="Perry T."/>
            <person name="Stroehlein A.J."/>
            <person name="Ansell B.R."/>
            <person name="Breugelmans B."/>
            <person name="Hofmann A."/>
            <person name="Qu J."/>
            <person name="Dugan S."/>
            <person name="Lee S.L."/>
            <person name="Chao H."/>
            <person name="Dinh H."/>
            <person name="Han Y."/>
            <person name="Doddapaneni H.V."/>
            <person name="Worley K.C."/>
            <person name="Muzny D.M."/>
            <person name="Ioannidis P."/>
            <person name="Waterhouse R.M."/>
            <person name="Zdobnov E.M."/>
            <person name="James P.J."/>
            <person name="Bagnall N.H."/>
            <person name="Kotze A.C."/>
            <person name="Gibbs R.A."/>
            <person name="Richards S."/>
            <person name="Batterham P."/>
            <person name="Gasser R.B."/>
        </authorList>
    </citation>
    <scope>NUCLEOTIDE SEQUENCE [LARGE SCALE GENOMIC DNA]</scope>
    <source>
        <strain evidence="2 3">LS</strain>
        <tissue evidence="2">Full body</tissue>
    </source>
</reference>
<dbReference type="EMBL" id="JRES01000195">
    <property type="protein sequence ID" value="KNC33444.1"/>
    <property type="molecule type" value="Genomic_DNA"/>
</dbReference>
<keyword evidence="3" id="KW-1185">Reference proteome</keyword>
<keyword evidence="1" id="KW-1133">Transmembrane helix</keyword>
<accession>A0A0L0CPT8</accession>
<proteinExistence type="predicted"/>
<sequence length="274" mass="29580">MFTSKSSHLPKGGCGAVRKPELMASCDWAKGVRIVPKCCCVGNTIPPTSVLALIGELLLPPGPPPNSVDLLGAKLRNDPPDAIDDVTNDDDDDDDRLLLLWLLLFIWFIVFWEFMDVVDVVLKCTYFKLAALLRTLPPVLILSINLSDIVGGGGGGDCFVEEASLLENINERTFVEDPLVLFFSRRESEVLWKEEKIRLTVDKFLGGCDGGCGGGPLFVFKLASVALICCFVSSALKSKGPLLDEAVAEVLLDDGGLLLRLLTDDATLDAGAEI</sequence>
<feature type="transmembrane region" description="Helical" evidence="1">
    <location>
        <begin position="97"/>
        <end position="115"/>
    </location>
</feature>
<keyword evidence="1" id="KW-0472">Membrane</keyword>
<evidence type="ECO:0000313" key="2">
    <source>
        <dbReference type="EMBL" id="KNC33444.1"/>
    </source>
</evidence>
<dbReference type="AlphaFoldDB" id="A0A0L0CPT8"/>
<comment type="caution">
    <text evidence="2">The sequence shown here is derived from an EMBL/GenBank/DDBJ whole genome shotgun (WGS) entry which is preliminary data.</text>
</comment>
<evidence type="ECO:0000313" key="3">
    <source>
        <dbReference type="Proteomes" id="UP000037069"/>
    </source>
</evidence>
<evidence type="ECO:0000256" key="1">
    <source>
        <dbReference type="SAM" id="Phobius"/>
    </source>
</evidence>
<keyword evidence="1" id="KW-0812">Transmembrane</keyword>
<protein>
    <submittedName>
        <fullName evidence="2">Uncharacterized protein</fullName>
    </submittedName>
</protein>
<name>A0A0L0CPT8_LUCCU</name>